<evidence type="ECO:0000256" key="1">
    <source>
        <dbReference type="SAM" id="Phobius"/>
    </source>
</evidence>
<organism evidence="2 3">
    <name type="scientific">Planoprotostelium fungivorum</name>
    <dbReference type="NCBI Taxonomy" id="1890364"/>
    <lineage>
        <taxon>Eukaryota</taxon>
        <taxon>Amoebozoa</taxon>
        <taxon>Evosea</taxon>
        <taxon>Variosea</taxon>
        <taxon>Cavosteliida</taxon>
        <taxon>Cavosteliaceae</taxon>
        <taxon>Planoprotostelium</taxon>
    </lineage>
</organism>
<keyword evidence="1" id="KW-1133">Transmembrane helix</keyword>
<dbReference type="Proteomes" id="UP000241769">
    <property type="component" value="Unassembled WGS sequence"/>
</dbReference>
<dbReference type="AlphaFoldDB" id="A0A2P6NAQ6"/>
<dbReference type="InParanoid" id="A0A2P6NAQ6"/>
<sequence length="111" mass="12135">MNFVRGFYVYMMVSYDASPEITSTTAAGPATGEKSCTRQYMMLLRQICKSNTYTYHLTLGTGHGEQIHLTPLTEEVVITTRSTTVRSSTYSSASTLGMGSAVIMALVSLLF</sequence>
<dbReference type="EMBL" id="MDYQ01000131">
    <property type="protein sequence ID" value="PRP81034.1"/>
    <property type="molecule type" value="Genomic_DNA"/>
</dbReference>
<keyword evidence="1" id="KW-0472">Membrane</keyword>
<keyword evidence="3" id="KW-1185">Reference proteome</keyword>
<evidence type="ECO:0000313" key="2">
    <source>
        <dbReference type="EMBL" id="PRP81034.1"/>
    </source>
</evidence>
<accession>A0A2P6NAQ6</accession>
<proteinExistence type="predicted"/>
<feature type="transmembrane region" description="Helical" evidence="1">
    <location>
        <begin position="90"/>
        <end position="110"/>
    </location>
</feature>
<gene>
    <name evidence="2" type="ORF">PROFUN_11112</name>
</gene>
<reference evidence="2 3" key="1">
    <citation type="journal article" date="2018" name="Genome Biol. Evol.">
        <title>Multiple Roots of Fruiting Body Formation in Amoebozoa.</title>
        <authorList>
            <person name="Hillmann F."/>
            <person name="Forbes G."/>
            <person name="Novohradska S."/>
            <person name="Ferling I."/>
            <person name="Riege K."/>
            <person name="Groth M."/>
            <person name="Westermann M."/>
            <person name="Marz M."/>
            <person name="Spaller T."/>
            <person name="Winckler T."/>
            <person name="Schaap P."/>
            <person name="Glockner G."/>
        </authorList>
    </citation>
    <scope>NUCLEOTIDE SEQUENCE [LARGE SCALE GENOMIC DNA]</scope>
    <source>
        <strain evidence="2 3">Jena</strain>
    </source>
</reference>
<comment type="caution">
    <text evidence="2">The sequence shown here is derived from an EMBL/GenBank/DDBJ whole genome shotgun (WGS) entry which is preliminary data.</text>
</comment>
<evidence type="ECO:0000313" key="3">
    <source>
        <dbReference type="Proteomes" id="UP000241769"/>
    </source>
</evidence>
<keyword evidence="1" id="KW-0812">Transmembrane</keyword>
<protein>
    <submittedName>
        <fullName evidence="2">Uncharacterized protein</fullName>
    </submittedName>
</protein>
<name>A0A2P6NAQ6_9EUKA</name>